<feature type="transmembrane region" description="Helical" evidence="5">
    <location>
        <begin position="299"/>
        <end position="316"/>
    </location>
</feature>
<evidence type="ECO:0000256" key="3">
    <source>
        <dbReference type="ARBA" id="ARBA00022989"/>
    </source>
</evidence>
<feature type="transmembrane region" description="Helical" evidence="5">
    <location>
        <begin position="173"/>
        <end position="192"/>
    </location>
</feature>
<evidence type="ECO:0000313" key="7">
    <source>
        <dbReference type="Proteomes" id="UP001295794"/>
    </source>
</evidence>
<dbReference type="InterPro" id="IPR000537">
    <property type="entry name" value="UbiA_prenyltransferase"/>
</dbReference>
<feature type="transmembrane region" description="Helical" evidence="5">
    <location>
        <begin position="235"/>
        <end position="254"/>
    </location>
</feature>
<evidence type="ECO:0000256" key="1">
    <source>
        <dbReference type="ARBA" id="ARBA00004141"/>
    </source>
</evidence>
<evidence type="ECO:0000256" key="4">
    <source>
        <dbReference type="ARBA" id="ARBA00023136"/>
    </source>
</evidence>
<gene>
    <name evidence="6" type="ORF">MYCIT1_LOCUS85</name>
</gene>
<dbReference type="Gene3D" id="1.10.357.140">
    <property type="entry name" value="UbiA prenyltransferase"/>
    <property type="match status" value="1"/>
</dbReference>
<dbReference type="CDD" id="cd13965">
    <property type="entry name" value="PT_UbiA_3"/>
    <property type="match status" value="1"/>
</dbReference>
<sequence length="317" mass="35054">MLKEAKDSQALGHAALAERNLEGTLGLGVIAEVIQHELKVFWGFTWRDWSASVVPGAMYTLAALRSLDSALTIDVVARGIGRSVVYFLLFIYAFDLANQINGVAEDKINKPDRPIASGLSSLKGAYMRWHVTNAILLFLGAAWGVLPWAALWIIVTIYTSFYGGDKHWATKNLVFMSVGSFCVLQSAWGLGAPIGPQTLRWDLILSGAFGIVASIQDMRDAEGDRIAGRRTLPIILGNSFRPAMAIVICAMPAVCWKLDFLRRSHWMVGYCGVLLTLAMFYMAQRVVRGFSARYDHKTYMILTYIFCGCVAVPMLFP</sequence>
<feature type="transmembrane region" description="Helical" evidence="5">
    <location>
        <begin position="135"/>
        <end position="161"/>
    </location>
</feature>
<dbReference type="PANTHER" id="PTHR42723:SF1">
    <property type="entry name" value="CHLOROPHYLL SYNTHASE, CHLOROPLASTIC"/>
    <property type="match status" value="1"/>
</dbReference>
<name>A0AAD2Q0A3_9AGAR</name>
<comment type="caution">
    <text evidence="6">The sequence shown here is derived from an EMBL/GenBank/DDBJ whole genome shotgun (WGS) entry which is preliminary data.</text>
</comment>
<evidence type="ECO:0000256" key="5">
    <source>
        <dbReference type="SAM" id="Phobius"/>
    </source>
</evidence>
<evidence type="ECO:0000313" key="6">
    <source>
        <dbReference type="EMBL" id="CAK5261848.1"/>
    </source>
</evidence>
<evidence type="ECO:0000256" key="2">
    <source>
        <dbReference type="ARBA" id="ARBA00022692"/>
    </source>
</evidence>
<reference evidence="6" key="1">
    <citation type="submission" date="2023-11" db="EMBL/GenBank/DDBJ databases">
        <authorList>
            <person name="De Vega J J."/>
            <person name="De Vega J J."/>
        </authorList>
    </citation>
    <scope>NUCLEOTIDE SEQUENCE</scope>
</reference>
<dbReference type="GO" id="GO:0016765">
    <property type="term" value="F:transferase activity, transferring alkyl or aryl (other than methyl) groups"/>
    <property type="evidence" value="ECO:0007669"/>
    <property type="project" value="InterPro"/>
</dbReference>
<dbReference type="GO" id="GO:0016020">
    <property type="term" value="C:membrane"/>
    <property type="evidence" value="ECO:0007669"/>
    <property type="project" value="UniProtKB-SubCell"/>
</dbReference>
<keyword evidence="4 5" id="KW-0472">Membrane</keyword>
<dbReference type="InterPro" id="IPR044878">
    <property type="entry name" value="UbiA_sf"/>
</dbReference>
<dbReference type="EMBL" id="CAVNYO010000001">
    <property type="protein sequence ID" value="CAK5261848.1"/>
    <property type="molecule type" value="Genomic_DNA"/>
</dbReference>
<keyword evidence="2 5" id="KW-0812">Transmembrane</keyword>
<dbReference type="AlphaFoldDB" id="A0AAD2Q0A3"/>
<dbReference type="Pfam" id="PF01040">
    <property type="entry name" value="UbiA"/>
    <property type="match status" value="1"/>
</dbReference>
<organism evidence="6 7">
    <name type="scientific">Mycena citricolor</name>
    <dbReference type="NCBI Taxonomy" id="2018698"/>
    <lineage>
        <taxon>Eukaryota</taxon>
        <taxon>Fungi</taxon>
        <taxon>Dikarya</taxon>
        <taxon>Basidiomycota</taxon>
        <taxon>Agaricomycotina</taxon>
        <taxon>Agaricomycetes</taxon>
        <taxon>Agaricomycetidae</taxon>
        <taxon>Agaricales</taxon>
        <taxon>Marasmiineae</taxon>
        <taxon>Mycenaceae</taxon>
        <taxon>Mycena</taxon>
    </lineage>
</organism>
<accession>A0AAD2Q0A3</accession>
<comment type="subcellular location">
    <subcellularLocation>
        <location evidence="1">Membrane</location>
        <topology evidence="1">Multi-pass membrane protein</topology>
    </subcellularLocation>
</comment>
<evidence type="ECO:0008006" key="8">
    <source>
        <dbReference type="Google" id="ProtNLM"/>
    </source>
</evidence>
<protein>
    <recommendedName>
        <fullName evidence="8">UbiA prenyltransferase</fullName>
    </recommendedName>
</protein>
<keyword evidence="7" id="KW-1185">Reference proteome</keyword>
<dbReference type="InterPro" id="IPR050475">
    <property type="entry name" value="Prenyltransferase_related"/>
</dbReference>
<proteinExistence type="predicted"/>
<dbReference type="PANTHER" id="PTHR42723">
    <property type="entry name" value="CHLOROPHYLL SYNTHASE"/>
    <property type="match status" value="1"/>
</dbReference>
<dbReference type="Proteomes" id="UP001295794">
    <property type="component" value="Unassembled WGS sequence"/>
</dbReference>
<keyword evidence="3 5" id="KW-1133">Transmembrane helix</keyword>
<feature type="transmembrane region" description="Helical" evidence="5">
    <location>
        <begin position="266"/>
        <end position="287"/>
    </location>
</feature>